<protein>
    <submittedName>
        <fullName evidence="2">Uncharacterized protein</fullName>
    </submittedName>
</protein>
<evidence type="ECO:0000313" key="3">
    <source>
        <dbReference type="Proteomes" id="UP000053681"/>
    </source>
</evidence>
<sequence>MQTPESLEGPEYKSMLIEEAVNQKLYDEQKTYNLLGRVILISSLLLVFFVLWGVFSFFTT</sequence>
<evidence type="ECO:0000256" key="1">
    <source>
        <dbReference type="SAM" id="Phobius"/>
    </source>
</evidence>
<dbReference type="AlphaFoldDB" id="A0A0V8JJ33"/>
<name>A0A0V8JJ33_9BACI</name>
<proteinExistence type="predicted"/>
<keyword evidence="1" id="KW-1133">Transmembrane helix</keyword>
<dbReference type="GeneID" id="93683085"/>
<accession>A0A0V8JJ33</accession>
<organism evidence="2 3">
    <name type="scientific">Priestia veravalensis</name>
    <dbReference type="NCBI Taxonomy" id="1414648"/>
    <lineage>
        <taxon>Bacteria</taxon>
        <taxon>Bacillati</taxon>
        <taxon>Bacillota</taxon>
        <taxon>Bacilli</taxon>
        <taxon>Bacillales</taxon>
        <taxon>Bacillaceae</taxon>
        <taxon>Priestia</taxon>
    </lineage>
</organism>
<evidence type="ECO:0000313" key="2">
    <source>
        <dbReference type="EMBL" id="KSU86970.1"/>
    </source>
</evidence>
<feature type="transmembrane region" description="Helical" evidence="1">
    <location>
        <begin position="34"/>
        <end position="58"/>
    </location>
</feature>
<dbReference type="EMBL" id="LNQP01000058">
    <property type="protein sequence ID" value="KSU86970.1"/>
    <property type="molecule type" value="Genomic_DNA"/>
</dbReference>
<keyword evidence="3" id="KW-1185">Reference proteome</keyword>
<reference evidence="2 3" key="1">
    <citation type="submission" date="2015-11" db="EMBL/GenBank/DDBJ databases">
        <title>Bacillus caseinolyticus sp nov.</title>
        <authorList>
            <person name="Dastager S.G."/>
            <person name="Mawlankar R."/>
        </authorList>
    </citation>
    <scope>NUCLEOTIDE SEQUENCE [LARGE SCALE GENOMIC DNA]</scope>
    <source>
        <strain evidence="2 3">SGD-V-76</strain>
    </source>
</reference>
<dbReference type="RefSeq" id="WP_025910834.1">
    <property type="nucleotide sequence ID" value="NZ_KQ758673.1"/>
</dbReference>
<keyword evidence="1" id="KW-0812">Transmembrane</keyword>
<dbReference type="Proteomes" id="UP000053681">
    <property type="component" value="Unassembled WGS sequence"/>
</dbReference>
<gene>
    <name evidence="2" type="ORF">AS180_15670</name>
</gene>
<comment type="caution">
    <text evidence="2">The sequence shown here is derived from an EMBL/GenBank/DDBJ whole genome shotgun (WGS) entry which is preliminary data.</text>
</comment>
<keyword evidence="1" id="KW-0472">Membrane</keyword>